<reference evidence="1 2" key="1">
    <citation type="submission" date="2019-09" db="EMBL/GenBank/DDBJ databases">
        <title>Draft genome sequence of Acinetobacter tandoii W4-4-4 isolated from environmental water sample.</title>
        <authorList>
            <person name="Wee S.K."/>
            <person name="Yan B."/>
            <person name="Mustaffa S.B."/>
            <person name="Yap E.P.H."/>
        </authorList>
    </citation>
    <scope>NUCLEOTIDE SEQUENCE [LARGE SCALE GENOMIC DNA]</scope>
    <source>
        <strain evidence="1 2">W4-4-4</strain>
    </source>
</reference>
<name>A0A5N4WTC6_9GAMM</name>
<sequence>MKRIEMGGYYSGSINQGRLYFPKILDPKTIDILMTLSLIENQKYGVLELENTLAKDEVEPQKLTLYFEDGNYLLMLLDYDDEGYIDVRTLYNPDAPKGVFQNILGEPYGATSIVQDIELVKKCFIEFNQTGSVSRDLLN</sequence>
<accession>A0A5N4WTC6</accession>
<evidence type="ECO:0000313" key="2">
    <source>
        <dbReference type="Proteomes" id="UP000325788"/>
    </source>
</evidence>
<dbReference type="AlphaFoldDB" id="A0A5N4WTC6"/>
<dbReference type="Pfam" id="PF21852">
    <property type="entry name" value="DUF6911"/>
    <property type="match status" value="1"/>
</dbReference>
<comment type="caution">
    <text evidence="1">The sequence shown here is derived from an EMBL/GenBank/DDBJ whole genome shotgun (WGS) entry which is preliminary data.</text>
</comment>
<proteinExistence type="predicted"/>
<dbReference type="Proteomes" id="UP000325788">
    <property type="component" value="Unassembled WGS sequence"/>
</dbReference>
<evidence type="ECO:0000313" key="1">
    <source>
        <dbReference type="EMBL" id="KAB1857815.1"/>
    </source>
</evidence>
<gene>
    <name evidence="1" type="ORF">F4W09_03475</name>
</gene>
<organism evidence="1 2">
    <name type="scientific">Acinetobacter tandoii</name>
    <dbReference type="NCBI Taxonomy" id="202954"/>
    <lineage>
        <taxon>Bacteria</taxon>
        <taxon>Pseudomonadati</taxon>
        <taxon>Pseudomonadota</taxon>
        <taxon>Gammaproteobacteria</taxon>
        <taxon>Moraxellales</taxon>
        <taxon>Moraxellaceae</taxon>
        <taxon>Acinetobacter</taxon>
    </lineage>
</organism>
<dbReference type="EMBL" id="VXLD01000002">
    <property type="protein sequence ID" value="KAB1857815.1"/>
    <property type="molecule type" value="Genomic_DNA"/>
</dbReference>
<dbReference type="RefSeq" id="WP_151504033.1">
    <property type="nucleotide sequence ID" value="NZ_VXLD01000002.1"/>
</dbReference>
<dbReference type="InterPro" id="IPR054205">
    <property type="entry name" value="DUF6911"/>
</dbReference>
<protein>
    <submittedName>
        <fullName evidence="1">Uncharacterized protein</fullName>
    </submittedName>
</protein>